<dbReference type="Gene3D" id="2.30.110.10">
    <property type="entry name" value="Electron Transport, Fmn-binding Protein, Chain A"/>
    <property type="match status" value="1"/>
</dbReference>
<dbReference type="InterPro" id="IPR014419">
    <property type="entry name" value="HutZ"/>
</dbReference>
<evidence type="ECO:0000313" key="3">
    <source>
        <dbReference type="EMBL" id="MBD2737253.1"/>
    </source>
</evidence>
<dbReference type="RefSeq" id="WP_190957843.1">
    <property type="nucleotide sequence ID" value="NZ_JACJTU010000029.1"/>
</dbReference>
<dbReference type="SUPFAM" id="SSF50475">
    <property type="entry name" value="FMN-binding split barrel"/>
    <property type="match status" value="1"/>
</dbReference>
<dbReference type="PIRSF" id="PIRSF004633">
    <property type="entry name" value="UCP_PLP_oxd"/>
    <property type="match status" value="1"/>
</dbReference>
<dbReference type="InterPro" id="IPR052019">
    <property type="entry name" value="F420H2_bilvrd_red/Heme_oxyg"/>
</dbReference>
<name>A0ABR8KEG2_9NOSO</name>
<dbReference type="EMBL" id="JACJTU010000029">
    <property type="protein sequence ID" value="MBD2737253.1"/>
    <property type="molecule type" value="Genomic_DNA"/>
</dbReference>
<gene>
    <name evidence="3" type="ORF">H6H03_25770</name>
</gene>
<keyword evidence="1" id="KW-0560">Oxidoreductase</keyword>
<feature type="domain" description="Pyridoxamine 5'-phosphate oxidase N-terminal" evidence="2">
    <location>
        <begin position="8"/>
        <end position="140"/>
    </location>
</feature>
<dbReference type="Proteomes" id="UP000637383">
    <property type="component" value="Unassembled WGS sequence"/>
</dbReference>
<dbReference type="PANTHER" id="PTHR35176">
    <property type="entry name" value="HEME OXYGENASE HI_0854-RELATED"/>
    <property type="match status" value="1"/>
</dbReference>
<proteinExistence type="predicted"/>
<dbReference type="InterPro" id="IPR012349">
    <property type="entry name" value="Split_barrel_FMN-bd"/>
</dbReference>
<comment type="caution">
    <text evidence="3">The sequence shown here is derived from an EMBL/GenBank/DDBJ whole genome shotgun (WGS) entry which is preliminary data.</text>
</comment>
<dbReference type="Pfam" id="PF01243">
    <property type="entry name" value="PNPOx_N"/>
    <property type="match status" value="1"/>
</dbReference>
<protein>
    <submittedName>
        <fullName evidence="3">Pyridoxamine 5'-phosphate oxidase family protein</fullName>
    </submittedName>
</protein>
<evidence type="ECO:0000259" key="2">
    <source>
        <dbReference type="Pfam" id="PF01243"/>
    </source>
</evidence>
<evidence type="ECO:0000256" key="1">
    <source>
        <dbReference type="ARBA" id="ARBA00023002"/>
    </source>
</evidence>
<dbReference type="PANTHER" id="PTHR35176:SF6">
    <property type="entry name" value="HEME OXYGENASE HI_0854-RELATED"/>
    <property type="match status" value="1"/>
</dbReference>
<keyword evidence="4" id="KW-1185">Reference proteome</keyword>
<reference evidence="3 4" key="1">
    <citation type="journal article" date="2020" name="ISME J.">
        <title>Comparative genomics reveals insights into cyanobacterial evolution and habitat adaptation.</title>
        <authorList>
            <person name="Chen M.Y."/>
            <person name="Teng W.K."/>
            <person name="Zhao L."/>
            <person name="Hu C.X."/>
            <person name="Zhou Y.K."/>
            <person name="Han B.P."/>
            <person name="Song L.R."/>
            <person name="Shu W.S."/>
        </authorList>
    </citation>
    <scope>NUCLEOTIDE SEQUENCE [LARGE SCALE GENOMIC DNA]</scope>
    <source>
        <strain evidence="3 4">FACHB-159</strain>
    </source>
</reference>
<dbReference type="InterPro" id="IPR011576">
    <property type="entry name" value="Pyridox_Oxase_N"/>
</dbReference>
<accession>A0ABR8KEG2</accession>
<sequence>MSQLESIQAEYEKFPEQFESIIISTVSPEGIPNASYAPFVMDDAKNIYIYVSGLATHTKNLHTNPHVSVLFIEDEAKSNQIFARTRLNFDCTVTLVERETDKWNQIVDKFQGQFGQIIEILRGLSDFRVFQLTPREGRFVVGFGAAYRISGDNLHQLVHITGDSNQKQE</sequence>
<evidence type="ECO:0000313" key="4">
    <source>
        <dbReference type="Proteomes" id="UP000637383"/>
    </source>
</evidence>
<organism evidence="3 4">
    <name type="scientific">Nostoc paludosum FACHB-159</name>
    <dbReference type="NCBI Taxonomy" id="2692908"/>
    <lineage>
        <taxon>Bacteria</taxon>
        <taxon>Bacillati</taxon>
        <taxon>Cyanobacteriota</taxon>
        <taxon>Cyanophyceae</taxon>
        <taxon>Nostocales</taxon>
        <taxon>Nostocaceae</taxon>
        <taxon>Nostoc</taxon>
    </lineage>
</organism>